<protein>
    <submittedName>
        <fullName evidence="1">Uncharacterized protein</fullName>
    </submittedName>
</protein>
<sequence length="56" mass="6586">MWGSICCEMLELPSLWELWIHSDQLQVACGSCILHNFDLISILENFTYTYNFPFVL</sequence>
<accession>A0A7N1A4N4</accession>
<keyword evidence="2" id="KW-1185">Reference proteome</keyword>
<dbReference type="Gramene" id="Kaladp0098s0157.1.v1.1">
    <property type="protein sequence ID" value="Kaladp0098s0157.1.v1.1.CDS.1"/>
    <property type="gene ID" value="Kaladp0098s0157.v1.1"/>
</dbReference>
<evidence type="ECO:0000313" key="1">
    <source>
        <dbReference type="EnsemblPlants" id="Kaladp0098s0157.1.v1.1.CDS.1"/>
    </source>
</evidence>
<reference evidence="1" key="1">
    <citation type="submission" date="2021-01" db="UniProtKB">
        <authorList>
            <consortium name="EnsemblPlants"/>
        </authorList>
    </citation>
    <scope>IDENTIFICATION</scope>
</reference>
<dbReference type="EnsemblPlants" id="Kaladp0098s0157.1.v1.1">
    <property type="protein sequence ID" value="Kaladp0098s0157.1.v1.1.CDS.1"/>
    <property type="gene ID" value="Kaladp0098s0157.v1.1"/>
</dbReference>
<dbReference type="AlphaFoldDB" id="A0A7N1A4N4"/>
<dbReference type="Proteomes" id="UP000594263">
    <property type="component" value="Unplaced"/>
</dbReference>
<evidence type="ECO:0000313" key="2">
    <source>
        <dbReference type="Proteomes" id="UP000594263"/>
    </source>
</evidence>
<name>A0A7N1A4N4_KALFE</name>
<organism evidence="1 2">
    <name type="scientific">Kalanchoe fedtschenkoi</name>
    <name type="common">Lavender scallops</name>
    <name type="synonym">South American air plant</name>
    <dbReference type="NCBI Taxonomy" id="63787"/>
    <lineage>
        <taxon>Eukaryota</taxon>
        <taxon>Viridiplantae</taxon>
        <taxon>Streptophyta</taxon>
        <taxon>Embryophyta</taxon>
        <taxon>Tracheophyta</taxon>
        <taxon>Spermatophyta</taxon>
        <taxon>Magnoliopsida</taxon>
        <taxon>eudicotyledons</taxon>
        <taxon>Gunneridae</taxon>
        <taxon>Pentapetalae</taxon>
        <taxon>Saxifragales</taxon>
        <taxon>Crassulaceae</taxon>
        <taxon>Kalanchoe</taxon>
    </lineage>
</organism>
<proteinExistence type="predicted"/>